<gene>
    <name evidence="10" type="ORF">RBH19_01480</name>
</gene>
<feature type="domain" description="Cyclic nucleotide-binding" evidence="9">
    <location>
        <begin position="312"/>
        <end position="408"/>
    </location>
</feature>
<evidence type="ECO:0000259" key="8">
    <source>
        <dbReference type="PROSITE" id="PS50011"/>
    </source>
</evidence>
<evidence type="ECO:0000256" key="6">
    <source>
        <dbReference type="ARBA" id="ARBA00022992"/>
    </source>
</evidence>
<evidence type="ECO:0000256" key="5">
    <source>
        <dbReference type="ARBA" id="ARBA00022840"/>
    </source>
</evidence>
<keyword evidence="2" id="KW-0808">Transferase</keyword>
<dbReference type="SUPFAM" id="SSF56112">
    <property type="entry name" value="Protein kinase-like (PK-like)"/>
    <property type="match status" value="1"/>
</dbReference>
<dbReference type="InterPro" id="IPR000719">
    <property type="entry name" value="Prot_kinase_dom"/>
</dbReference>
<dbReference type="InterPro" id="IPR000595">
    <property type="entry name" value="cNMP-bd_dom"/>
</dbReference>
<dbReference type="Proteomes" id="UP001239019">
    <property type="component" value="Unassembled WGS sequence"/>
</dbReference>
<dbReference type="Gene3D" id="2.60.120.10">
    <property type="entry name" value="Jelly Rolls"/>
    <property type="match status" value="1"/>
</dbReference>
<evidence type="ECO:0000256" key="2">
    <source>
        <dbReference type="ARBA" id="ARBA00022679"/>
    </source>
</evidence>
<keyword evidence="1" id="KW-0140">cGMP</keyword>
<dbReference type="PROSITE" id="PS00107">
    <property type="entry name" value="PROTEIN_KINASE_ATP"/>
    <property type="match status" value="1"/>
</dbReference>
<reference evidence="10 11" key="1">
    <citation type="submission" date="2023-08" db="EMBL/GenBank/DDBJ databases">
        <title>Whole-genome sequencing of halo(alkali)philic microorganisms from hypersaline lakes.</title>
        <authorList>
            <person name="Sorokin D.Y."/>
            <person name="Abbas B."/>
            <person name="Merkel A.Y."/>
        </authorList>
    </citation>
    <scope>NUCLEOTIDE SEQUENCE [LARGE SCALE GENOMIC DNA]</scope>
    <source>
        <strain evidence="10 11">AB-CW4</strain>
    </source>
</reference>
<feature type="binding site" evidence="7">
    <location>
        <position position="53"/>
    </location>
    <ligand>
        <name>ATP</name>
        <dbReference type="ChEBI" id="CHEBI:30616"/>
    </ligand>
</feature>
<evidence type="ECO:0000256" key="4">
    <source>
        <dbReference type="ARBA" id="ARBA00022777"/>
    </source>
</evidence>
<dbReference type="Pfam" id="PF00027">
    <property type="entry name" value="cNMP_binding"/>
    <property type="match status" value="1"/>
</dbReference>
<dbReference type="PROSITE" id="PS50011">
    <property type="entry name" value="PROTEIN_KINASE_DOM"/>
    <property type="match status" value="1"/>
</dbReference>
<comment type="caution">
    <text evidence="10">The sequence shown here is derived from an EMBL/GenBank/DDBJ whole genome shotgun (WGS) entry which is preliminary data.</text>
</comment>
<evidence type="ECO:0000313" key="11">
    <source>
        <dbReference type="Proteomes" id="UP001239019"/>
    </source>
</evidence>
<dbReference type="InterPro" id="IPR014710">
    <property type="entry name" value="RmlC-like_jellyroll"/>
</dbReference>
<dbReference type="Gene3D" id="3.30.200.20">
    <property type="entry name" value="Phosphorylase Kinase, domain 1"/>
    <property type="match status" value="1"/>
</dbReference>
<keyword evidence="6" id="KW-0142">cGMP-binding</keyword>
<dbReference type="CDD" id="cd00038">
    <property type="entry name" value="CAP_ED"/>
    <property type="match status" value="1"/>
</dbReference>
<keyword evidence="4 10" id="KW-0418">Kinase</keyword>
<evidence type="ECO:0000313" key="10">
    <source>
        <dbReference type="EMBL" id="MDQ2068541.1"/>
    </source>
</evidence>
<dbReference type="GO" id="GO:0016301">
    <property type="term" value="F:kinase activity"/>
    <property type="evidence" value="ECO:0007669"/>
    <property type="project" value="UniProtKB-KW"/>
</dbReference>
<organism evidence="10 11">
    <name type="scientific">Natronospira bacteriovora</name>
    <dbReference type="NCBI Taxonomy" id="3069753"/>
    <lineage>
        <taxon>Bacteria</taxon>
        <taxon>Pseudomonadati</taxon>
        <taxon>Pseudomonadota</taxon>
        <taxon>Gammaproteobacteria</taxon>
        <taxon>Natronospirales</taxon>
        <taxon>Natronospiraceae</taxon>
        <taxon>Natronospira</taxon>
    </lineage>
</organism>
<accession>A0ABU0W3K8</accession>
<evidence type="ECO:0000256" key="3">
    <source>
        <dbReference type="ARBA" id="ARBA00022741"/>
    </source>
</evidence>
<dbReference type="SMART" id="SM00220">
    <property type="entry name" value="S_TKc"/>
    <property type="match status" value="1"/>
</dbReference>
<keyword evidence="11" id="KW-1185">Reference proteome</keyword>
<dbReference type="PROSITE" id="PS50042">
    <property type="entry name" value="CNMP_BINDING_3"/>
    <property type="match status" value="1"/>
</dbReference>
<feature type="domain" description="Protein kinase" evidence="8">
    <location>
        <begin position="24"/>
        <end position="288"/>
    </location>
</feature>
<dbReference type="InterPro" id="IPR018490">
    <property type="entry name" value="cNMP-bd_dom_sf"/>
</dbReference>
<dbReference type="InterPro" id="IPR008271">
    <property type="entry name" value="Ser/Thr_kinase_AS"/>
</dbReference>
<dbReference type="PROSITE" id="PS00108">
    <property type="entry name" value="PROTEIN_KINASE_ST"/>
    <property type="match status" value="1"/>
</dbReference>
<dbReference type="Gene3D" id="1.10.510.10">
    <property type="entry name" value="Transferase(Phosphotransferase) domain 1"/>
    <property type="match status" value="1"/>
</dbReference>
<dbReference type="SUPFAM" id="SSF51206">
    <property type="entry name" value="cAMP-binding domain-like"/>
    <property type="match status" value="1"/>
</dbReference>
<proteinExistence type="predicted"/>
<dbReference type="InterPro" id="IPR017441">
    <property type="entry name" value="Protein_kinase_ATP_BS"/>
</dbReference>
<dbReference type="EMBL" id="JAVDDT010000001">
    <property type="protein sequence ID" value="MDQ2068541.1"/>
    <property type="molecule type" value="Genomic_DNA"/>
</dbReference>
<dbReference type="SMART" id="SM00100">
    <property type="entry name" value="cNMP"/>
    <property type="match status" value="1"/>
</dbReference>
<dbReference type="InterPro" id="IPR011009">
    <property type="entry name" value="Kinase-like_dom_sf"/>
</dbReference>
<sequence>MDSGGKSKPVVVLNRPEPRRIGKYVVARELGRGSTSTVYLCHDAYRGRDVAVKLYHSDQDLSPEEAEVRRRLFFNEAQMAGMLDHPNILPILDAGELDDARYIVMEFIPGARPLSDYTEAEHLLPVNKCVEVAFKCARALAYAHRQGVIHRDIKPGNILLTESGDVRLVDFGVARTAIGGLDKVRGLIGSPSYMAPEQLGKHIATRETDLYALGVVLYELLTGKRPFYGDSLERLKQQVMYASPVPVHRLRDDVPPELERIVNRALEKQPARRYRSALDFAADLSQAFQQAARLRQQTVEQERFSQLRHLDFFRDFAYPDIWELLNAGSWETYREGEALVREGDLDESFFILVSGRVNIQRGQTVVGKLREGSCFGEAGYLEGQQRDSSIFADEEVQALRLTATAIERCSTACQLRFMRQFLRMILTRLSS</sequence>
<dbReference type="PANTHER" id="PTHR43289:SF6">
    <property type="entry name" value="SERINE_THREONINE-PROTEIN KINASE NEKL-3"/>
    <property type="match status" value="1"/>
</dbReference>
<dbReference type="Pfam" id="PF00069">
    <property type="entry name" value="Pkinase"/>
    <property type="match status" value="1"/>
</dbReference>
<evidence type="ECO:0000256" key="1">
    <source>
        <dbReference type="ARBA" id="ARBA00022535"/>
    </source>
</evidence>
<name>A0ABU0W3K8_9GAMM</name>
<keyword evidence="5 7" id="KW-0067">ATP-binding</keyword>
<evidence type="ECO:0000259" key="9">
    <source>
        <dbReference type="PROSITE" id="PS50042"/>
    </source>
</evidence>
<evidence type="ECO:0000256" key="7">
    <source>
        <dbReference type="PROSITE-ProRule" id="PRU10141"/>
    </source>
</evidence>
<dbReference type="PANTHER" id="PTHR43289">
    <property type="entry name" value="MITOGEN-ACTIVATED PROTEIN KINASE KINASE KINASE 20-RELATED"/>
    <property type="match status" value="1"/>
</dbReference>
<keyword evidence="3 7" id="KW-0547">Nucleotide-binding</keyword>
<protein>
    <submittedName>
        <fullName evidence="10">Serine/threonine-protein kinase</fullName>
    </submittedName>
</protein>
<dbReference type="CDD" id="cd14014">
    <property type="entry name" value="STKc_PknB_like"/>
    <property type="match status" value="1"/>
</dbReference>
<dbReference type="RefSeq" id="WP_306727026.1">
    <property type="nucleotide sequence ID" value="NZ_JAVDDT010000001.1"/>
</dbReference>